<accession>A0ABW3GAW6</accession>
<organism evidence="2 3">
    <name type="scientific">Williamsia deligens</name>
    <dbReference type="NCBI Taxonomy" id="321325"/>
    <lineage>
        <taxon>Bacteria</taxon>
        <taxon>Bacillati</taxon>
        <taxon>Actinomycetota</taxon>
        <taxon>Actinomycetes</taxon>
        <taxon>Mycobacteriales</taxon>
        <taxon>Nocardiaceae</taxon>
        <taxon>Williamsia</taxon>
    </lineage>
</organism>
<dbReference type="Proteomes" id="UP001597068">
    <property type="component" value="Unassembled WGS sequence"/>
</dbReference>
<dbReference type="EMBL" id="JBHTIL010000001">
    <property type="protein sequence ID" value="MFD0926790.1"/>
    <property type="molecule type" value="Genomic_DNA"/>
</dbReference>
<keyword evidence="1" id="KW-1133">Transmembrane helix</keyword>
<dbReference type="RefSeq" id="WP_253645365.1">
    <property type="nucleotide sequence ID" value="NZ_BAAAMO010000002.1"/>
</dbReference>
<feature type="transmembrane region" description="Helical" evidence="1">
    <location>
        <begin position="58"/>
        <end position="78"/>
    </location>
</feature>
<evidence type="ECO:0000313" key="2">
    <source>
        <dbReference type="EMBL" id="MFD0926790.1"/>
    </source>
</evidence>
<evidence type="ECO:0000313" key="3">
    <source>
        <dbReference type="Proteomes" id="UP001597068"/>
    </source>
</evidence>
<protein>
    <submittedName>
        <fullName evidence="2">Uncharacterized protein</fullName>
    </submittedName>
</protein>
<reference evidence="3" key="1">
    <citation type="journal article" date="2019" name="Int. J. Syst. Evol. Microbiol.">
        <title>The Global Catalogue of Microorganisms (GCM) 10K type strain sequencing project: providing services to taxonomists for standard genome sequencing and annotation.</title>
        <authorList>
            <consortium name="The Broad Institute Genomics Platform"/>
            <consortium name="The Broad Institute Genome Sequencing Center for Infectious Disease"/>
            <person name="Wu L."/>
            <person name="Ma J."/>
        </authorList>
    </citation>
    <scope>NUCLEOTIDE SEQUENCE [LARGE SCALE GENOMIC DNA]</scope>
    <source>
        <strain evidence="3">CCUG 50873</strain>
    </source>
</reference>
<gene>
    <name evidence="2" type="ORF">ACFQ04_13695</name>
</gene>
<evidence type="ECO:0000256" key="1">
    <source>
        <dbReference type="SAM" id="Phobius"/>
    </source>
</evidence>
<sequence length="114" mass="12319">MASRAARTTGSAPIDDAQTRRDHLHKAARWGAVGWVAFMFGSAALALGIAGLATGHSVAAPIGLVVWVVLYGITVYSIRASARARGDRTLQEHIARVQRTRYLRRYPHHSDSAA</sequence>
<proteinExistence type="predicted"/>
<keyword evidence="1" id="KW-0472">Membrane</keyword>
<feature type="transmembrane region" description="Helical" evidence="1">
    <location>
        <begin position="30"/>
        <end position="52"/>
    </location>
</feature>
<keyword evidence="3" id="KW-1185">Reference proteome</keyword>
<comment type="caution">
    <text evidence="2">The sequence shown here is derived from an EMBL/GenBank/DDBJ whole genome shotgun (WGS) entry which is preliminary data.</text>
</comment>
<keyword evidence="1" id="KW-0812">Transmembrane</keyword>
<name>A0ABW3GAW6_9NOCA</name>